<keyword evidence="7 9" id="KW-0472">Membrane</keyword>
<dbReference type="GO" id="GO:0022857">
    <property type="term" value="F:transmembrane transporter activity"/>
    <property type="evidence" value="ECO:0007669"/>
    <property type="project" value="InterPro"/>
</dbReference>
<feature type="transmembrane region" description="Helical" evidence="9">
    <location>
        <begin position="222"/>
        <end position="246"/>
    </location>
</feature>
<keyword evidence="3" id="KW-1003">Cell membrane</keyword>
<evidence type="ECO:0000256" key="5">
    <source>
        <dbReference type="ARBA" id="ARBA00022970"/>
    </source>
</evidence>
<evidence type="ECO:0000313" key="10">
    <source>
        <dbReference type="EMBL" id="SMG41950.1"/>
    </source>
</evidence>
<keyword evidence="5" id="KW-0029">Amino-acid transport</keyword>
<evidence type="ECO:0000256" key="6">
    <source>
        <dbReference type="ARBA" id="ARBA00022989"/>
    </source>
</evidence>
<dbReference type="CDD" id="cd06582">
    <property type="entry name" value="TM_PBP1_LivH_like"/>
    <property type="match status" value="1"/>
</dbReference>
<dbReference type="EMBL" id="FXAT01000004">
    <property type="protein sequence ID" value="SMG41950.1"/>
    <property type="molecule type" value="Genomic_DNA"/>
</dbReference>
<dbReference type="Pfam" id="PF02653">
    <property type="entry name" value="BPD_transp_2"/>
    <property type="match status" value="1"/>
</dbReference>
<dbReference type="PANTHER" id="PTHR11795:SF445">
    <property type="entry name" value="AMINO ACID ABC TRANSPORTER PERMEASE PROTEIN"/>
    <property type="match status" value="1"/>
</dbReference>
<comment type="subcellular location">
    <subcellularLocation>
        <location evidence="1">Cell membrane</location>
        <topology evidence="1">Multi-pass membrane protein</topology>
    </subcellularLocation>
</comment>
<dbReference type="InterPro" id="IPR001851">
    <property type="entry name" value="ABC_transp_permease"/>
</dbReference>
<evidence type="ECO:0000256" key="1">
    <source>
        <dbReference type="ARBA" id="ARBA00004651"/>
    </source>
</evidence>
<feature type="transmembrane region" description="Helical" evidence="9">
    <location>
        <begin position="258"/>
        <end position="277"/>
    </location>
</feature>
<keyword evidence="11" id="KW-1185">Reference proteome</keyword>
<organism evidence="10 11">
    <name type="scientific">Paraburkholderia susongensis</name>
    <dbReference type="NCBI Taxonomy" id="1515439"/>
    <lineage>
        <taxon>Bacteria</taxon>
        <taxon>Pseudomonadati</taxon>
        <taxon>Pseudomonadota</taxon>
        <taxon>Betaproteobacteria</taxon>
        <taxon>Burkholderiales</taxon>
        <taxon>Burkholderiaceae</taxon>
        <taxon>Paraburkholderia</taxon>
    </lineage>
</organism>
<feature type="transmembrane region" description="Helical" evidence="9">
    <location>
        <begin position="6"/>
        <end position="26"/>
    </location>
</feature>
<feature type="transmembrane region" description="Helical" evidence="9">
    <location>
        <begin position="59"/>
        <end position="82"/>
    </location>
</feature>
<dbReference type="AlphaFoldDB" id="A0A1X7KLN7"/>
<evidence type="ECO:0000256" key="2">
    <source>
        <dbReference type="ARBA" id="ARBA00022448"/>
    </source>
</evidence>
<evidence type="ECO:0000256" key="9">
    <source>
        <dbReference type="SAM" id="Phobius"/>
    </source>
</evidence>
<feature type="transmembrane region" description="Helical" evidence="9">
    <location>
        <begin position="94"/>
        <end position="112"/>
    </location>
</feature>
<dbReference type="GO" id="GO:0005886">
    <property type="term" value="C:plasma membrane"/>
    <property type="evidence" value="ECO:0007669"/>
    <property type="project" value="UniProtKB-SubCell"/>
</dbReference>
<feature type="transmembrane region" description="Helical" evidence="9">
    <location>
        <begin position="33"/>
        <end position="53"/>
    </location>
</feature>
<gene>
    <name evidence="10" type="ORF">SAMN06265784_10425</name>
</gene>
<dbReference type="GO" id="GO:0006865">
    <property type="term" value="P:amino acid transport"/>
    <property type="evidence" value="ECO:0007669"/>
    <property type="project" value="UniProtKB-KW"/>
</dbReference>
<protein>
    <submittedName>
        <fullName evidence="10">Amino acid/amide ABC transporter membrane protein 1, HAAT family</fullName>
    </submittedName>
</protein>
<name>A0A1X7KLN7_9BURK</name>
<keyword evidence="2" id="KW-0813">Transport</keyword>
<evidence type="ECO:0000256" key="7">
    <source>
        <dbReference type="ARBA" id="ARBA00023136"/>
    </source>
</evidence>
<evidence type="ECO:0000256" key="4">
    <source>
        <dbReference type="ARBA" id="ARBA00022692"/>
    </source>
</evidence>
<dbReference type="InterPro" id="IPR052157">
    <property type="entry name" value="BCAA_transport_permease"/>
</dbReference>
<accession>A0A1X7KLN7</accession>
<keyword evidence="6 9" id="KW-1133">Transmembrane helix</keyword>
<dbReference type="OrthoDB" id="32289at2"/>
<sequence length="288" mass="30143">MLFLSLVLNGFVFGSILLLSSLGLTLIYGVGRVINFAHGALFSVGAMAGAWLATRGLSLWGLLPLTAILVGAAGVAIDWALFARIRNRPMMDGLLLTFGLAMLITGLLYEFGGRSIQALVPPPVLAGTVHAGGVSLPVYRLFASLLAIALALALMMVLRNTRWGLRVRAANDDSEMAACLGIDRNVLMHSVVGVSAALVGVAGVASAPIFNAYATVGDKMLILSFMVVIVGGLGSFRGAVVSAYLVGMIVVFGEAYTGGQAALMVLFILVMAMLVRWPRGLFGEGRTE</sequence>
<evidence type="ECO:0000313" key="11">
    <source>
        <dbReference type="Proteomes" id="UP000193228"/>
    </source>
</evidence>
<comment type="similarity">
    <text evidence="8">Belongs to the binding-protein-dependent transport system permease family. LivHM subfamily.</text>
</comment>
<feature type="transmembrane region" description="Helical" evidence="9">
    <location>
        <begin position="138"/>
        <end position="158"/>
    </location>
</feature>
<evidence type="ECO:0000256" key="8">
    <source>
        <dbReference type="ARBA" id="ARBA00037998"/>
    </source>
</evidence>
<reference evidence="11" key="1">
    <citation type="submission" date="2017-04" db="EMBL/GenBank/DDBJ databases">
        <authorList>
            <person name="Varghese N."/>
            <person name="Submissions S."/>
        </authorList>
    </citation>
    <scope>NUCLEOTIDE SEQUENCE [LARGE SCALE GENOMIC DNA]</scope>
    <source>
        <strain evidence="11">LMG 29540</strain>
    </source>
</reference>
<feature type="transmembrane region" description="Helical" evidence="9">
    <location>
        <begin position="186"/>
        <end position="210"/>
    </location>
</feature>
<dbReference type="Proteomes" id="UP000193228">
    <property type="component" value="Unassembled WGS sequence"/>
</dbReference>
<proteinExistence type="inferred from homology"/>
<dbReference type="STRING" id="1515439.SAMN06265784_10425"/>
<dbReference type="PANTHER" id="PTHR11795">
    <property type="entry name" value="BRANCHED-CHAIN AMINO ACID TRANSPORT SYSTEM PERMEASE PROTEIN LIVH"/>
    <property type="match status" value="1"/>
</dbReference>
<evidence type="ECO:0000256" key="3">
    <source>
        <dbReference type="ARBA" id="ARBA00022475"/>
    </source>
</evidence>
<keyword evidence="4 9" id="KW-0812">Transmembrane</keyword>